<dbReference type="SUPFAM" id="SSF46785">
    <property type="entry name" value="Winged helix' DNA-binding domain"/>
    <property type="match status" value="1"/>
</dbReference>
<dbReference type="Pfam" id="PF01475">
    <property type="entry name" value="FUR"/>
    <property type="match status" value="1"/>
</dbReference>
<evidence type="ECO:0000256" key="5">
    <source>
        <dbReference type="ARBA" id="ARBA00023125"/>
    </source>
</evidence>
<evidence type="ECO:0000256" key="9">
    <source>
        <dbReference type="RuleBase" id="RU364037"/>
    </source>
</evidence>
<dbReference type="InterPro" id="IPR043135">
    <property type="entry name" value="Fur_C"/>
</dbReference>
<keyword evidence="4 9" id="KW-0805">Transcription regulation</keyword>
<comment type="subcellular location">
    <subcellularLocation>
        <location evidence="9">Cytoplasm</location>
    </subcellularLocation>
</comment>
<organism evidence="10 11">
    <name type="scientific">Burkholderia gladioli</name>
    <name type="common">Pseudomonas marginata</name>
    <name type="synonym">Phytomonas marginata</name>
    <dbReference type="NCBI Taxonomy" id="28095"/>
    <lineage>
        <taxon>Bacteria</taxon>
        <taxon>Pseudomonadati</taxon>
        <taxon>Pseudomonadota</taxon>
        <taxon>Betaproteobacteria</taxon>
        <taxon>Burkholderiales</taxon>
        <taxon>Burkholderiaceae</taxon>
        <taxon>Burkholderia</taxon>
    </lineage>
</organism>
<name>A0A2A7SIT0_BURGA</name>
<evidence type="ECO:0000256" key="7">
    <source>
        <dbReference type="PIRSR" id="PIRSR602481-1"/>
    </source>
</evidence>
<dbReference type="GO" id="GO:0003700">
    <property type="term" value="F:DNA-binding transcription factor activity"/>
    <property type="evidence" value="ECO:0007669"/>
    <property type="project" value="UniProtKB-UniRule"/>
</dbReference>
<dbReference type="InterPro" id="IPR036388">
    <property type="entry name" value="WH-like_DNA-bd_sf"/>
</dbReference>
<keyword evidence="6 9" id="KW-0804">Transcription</keyword>
<comment type="cofactor">
    <cofactor evidence="7">
        <name>Zn(2+)</name>
        <dbReference type="ChEBI" id="CHEBI:29105"/>
    </cofactor>
    <text evidence="7">Binds 1 zinc ion per subunit.</text>
</comment>
<dbReference type="Gene3D" id="1.10.10.10">
    <property type="entry name" value="Winged helix-like DNA-binding domain superfamily/Winged helix DNA-binding domain"/>
    <property type="match status" value="1"/>
</dbReference>
<dbReference type="RefSeq" id="WP_098153069.1">
    <property type="nucleotide sequence ID" value="NZ_CP065596.1"/>
</dbReference>
<reference evidence="11" key="1">
    <citation type="submission" date="2017-09" db="EMBL/GenBank/DDBJ databases">
        <title>FDA dAtabase for Regulatory Grade micrObial Sequences (FDA-ARGOS): Supporting development and validation of Infectious Disease Dx tests.</title>
        <authorList>
            <person name="Minogue T."/>
            <person name="Wolcott M."/>
            <person name="Wasieloski L."/>
            <person name="Aguilar W."/>
            <person name="Moore D."/>
            <person name="Tallon L."/>
            <person name="Sadzewicz L."/>
            <person name="Ott S."/>
            <person name="Zhao X."/>
            <person name="Nagaraj S."/>
            <person name="Vavikolanu K."/>
            <person name="Aluvathingal J."/>
            <person name="Nadendla S."/>
            <person name="Sichtig H."/>
        </authorList>
    </citation>
    <scope>NUCLEOTIDE SEQUENCE [LARGE SCALE GENOMIC DNA]</scope>
    <source>
        <strain evidence="11">FDAARGOS_390</strain>
    </source>
</reference>
<feature type="binding site" evidence="7">
    <location>
        <position position="135"/>
    </location>
    <ligand>
        <name>Zn(2+)</name>
        <dbReference type="ChEBI" id="CHEBI:29105"/>
    </ligand>
</feature>
<feature type="binding site" evidence="8">
    <location>
        <position position="107"/>
    </location>
    <ligand>
        <name>Fe cation</name>
        <dbReference type="ChEBI" id="CHEBI:24875"/>
    </ligand>
</feature>
<keyword evidence="7 9" id="KW-0479">Metal-binding</keyword>
<evidence type="ECO:0000313" key="10">
    <source>
        <dbReference type="EMBL" id="PEH43428.1"/>
    </source>
</evidence>
<comment type="subunit">
    <text evidence="9">Homodimer.</text>
</comment>
<dbReference type="CDD" id="cd07153">
    <property type="entry name" value="Fur_like"/>
    <property type="match status" value="1"/>
</dbReference>
<keyword evidence="8 9" id="KW-0408">Iron</keyword>
<keyword evidence="5 9" id="KW-0238">DNA-binding</keyword>
<gene>
    <name evidence="9" type="primary">fur</name>
    <name evidence="10" type="ORF">CRM94_15430</name>
</gene>
<dbReference type="GO" id="GO:1900376">
    <property type="term" value="P:regulation of secondary metabolite biosynthetic process"/>
    <property type="evidence" value="ECO:0007669"/>
    <property type="project" value="TreeGrafter"/>
</dbReference>
<dbReference type="GO" id="GO:0005737">
    <property type="term" value="C:cytoplasm"/>
    <property type="evidence" value="ECO:0007669"/>
    <property type="project" value="UniProtKB-SubCell"/>
</dbReference>
<comment type="similarity">
    <text evidence="1 9">Belongs to the Fur family.</text>
</comment>
<evidence type="ECO:0000256" key="2">
    <source>
        <dbReference type="ARBA" id="ARBA00022491"/>
    </source>
</evidence>
<evidence type="ECO:0000313" key="11">
    <source>
        <dbReference type="Proteomes" id="UP000220629"/>
    </source>
</evidence>
<dbReference type="PANTHER" id="PTHR33202:SF7">
    <property type="entry name" value="FERRIC UPTAKE REGULATION PROTEIN"/>
    <property type="match status" value="1"/>
</dbReference>
<dbReference type="InterPro" id="IPR036390">
    <property type="entry name" value="WH_DNA-bd_sf"/>
</dbReference>
<evidence type="ECO:0000256" key="1">
    <source>
        <dbReference type="ARBA" id="ARBA00007957"/>
    </source>
</evidence>
<feature type="binding site" evidence="7">
    <location>
        <position position="95"/>
    </location>
    <ligand>
        <name>Zn(2+)</name>
        <dbReference type="ChEBI" id="CHEBI:29105"/>
    </ligand>
</feature>
<sequence>MKAIYSELKRVQVRPTAARVAVLKLFHDEPAAHDTVDQVFQALSGEMNYSLSSIYRALANLQEASLIVGSSVGSAKLVYELNRGEQHIHLVCTRCETIRDLRDPEFERQQARLAAAHGFHYQAYRHVLFGVCADCEPAPNAAVH</sequence>
<dbReference type="AlphaFoldDB" id="A0A2A7SIT0"/>
<protein>
    <recommendedName>
        <fullName evidence="9">Ferric uptake regulation protein</fullName>
    </recommendedName>
</protein>
<feature type="binding site" evidence="7">
    <location>
        <position position="132"/>
    </location>
    <ligand>
        <name>Zn(2+)</name>
        <dbReference type="ChEBI" id="CHEBI:29105"/>
    </ligand>
</feature>
<dbReference type="Proteomes" id="UP000220629">
    <property type="component" value="Unassembled WGS sequence"/>
</dbReference>
<dbReference type="PANTHER" id="PTHR33202">
    <property type="entry name" value="ZINC UPTAKE REGULATION PROTEIN"/>
    <property type="match status" value="1"/>
</dbReference>
<proteinExistence type="inferred from homology"/>
<keyword evidence="3 7" id="KW-0862">Zinc</keyword>
<evidence type="ECO:0000256" key="8">
    <source>
        <dbReference type="PIRSR" id="PIRSR602481-2"/>
    </source>
</evidence>
<dbReference type="Gene3D" id="3.30.1490.190">
    <property type="match status" value="1"/>
</dbReference>
<dbReference type="GO" id="GO:0008270">
    <property type="term" value="F:zinc ion binding"/>
    <property type="evidence" value="ECO:0007669"/>
    <property type="project" value="TreeGrafter"/>
</dbReference>
<dbReference type="EMBL" id="PDDY01000001">
    <property type="protein sequence ID" value="PEH43428.1"/>
    <property type="molecule type" value="Genomic_DNA"/>
</dbReference>
<evidence type="ECO:0000256" key="3">
    <source>
        <dbReference type="ARBA" id="ARBA00022833"/>
    </source>
</evidence>
<keyword evidence="2 9" id="KW-0678">Repressor</keyword>
<comment type="caution">
    <text evidence="10">The sequence shown here is derived from an EMBL/GenBank/DDBJ whole genome shotgun (WGS) entry which is preliminary data.</text>
</comment>
<accession>A0A2A7SIT0</accession>
<dbReference type="InterPro" id="IPR002481">
    <property type="entry name" value="FUR"/>
</dbReference>
<comment type="cofactor">
    <cofactor evidence="8">
        <name>Mn(2+)</name>
        <dbReference type="ChEBI" id="CHEBI:29035"/>
    </cofactor>
    <cofactor evidence="8">
        <name>Fe(2+)</name>
        <dbReference type="ChEBI" id="CHEBI:29033"/>
    </cofactor>
    <text evidence="8">Binds 1 Mn(2+) or Fe(2+) ion per subunit.</text>
</comment>
<dbReference type="GO" id="GO:0045892">
    <property type="term" value="P:negative regulation of DNA-templated transcription"/>
    <property type="evidence" value="ECO:0007669"/>
    <property type="project" value="TreeGrafter"/>
</dbReference>
<dbReference type="GO" id="GO:0000976">
    <property type="term" value="F:transcription cis-regulatory region binding"/>
    <property type="evidence" value="ECO:0007669"/>
    <property type="project" value="TreeGrafter"/>
</dbReference>
<evidence type="ECO:0000256" key="6">
    <source>
        <dbReference type="ARBA" id="ARBA00023163"/>
    </source>
</evidence>
<evidence type="ECO:0000256" key="4">
    <source>
        <dbReference type="ARBA" id="ARBA00023015"/>
    </source>
</evidence>
<feature type="binding site" evidence="7">
    <location>
        <position position="92"/>
    </location>
    <ligand>
        <name>Zn(2+)</name>
        <dbReference type="ChEBI" id="CHEBI:29105"/>
    </ligand>
</feature>
<keyword evidence="9" id="KW-0963">Cytoplasm</keyword>